<dbReference type="EMBL" id="JBIACK010000006">
    <property type="protein sequence ID" value="MFE8701759.1"/>
    <property type="molecule type" value="Genomic_DNA"/>
</dbReference>
<feature type="region of interest" description="Disordered" evidence="1">
    <location>
        <begin position="57"/>
        <end position="76"/>
    </location>
</feature>
<reference evidence="2 3" key="1">
    <citation type="submission" date="2024-08" db="EMBL/GenBank/DDBJ databases">
        <title>Two novel Cytobacillus novel species.</title>
        <authorList>
            <person name="Liu G."/>
        </authorList>
    </citation>
    <scope>NUCLEOTIDE SEQUENCE [LARGE SCALE GENOMIC DNA]</scope>
    <source>
        <strain evidence="2 3">FJAT-54145</strain>
    </source>
</reference>
<feature type="compositionally biased region" description="Acidic residues" evidence="1">
    <location>
        <begin position="62"/>
        <end position="76"/>
    </location>
</feature>
<protein>
    <submittedName>
        <fullName evidence="2">Uncharacterized protein</fullName>
    </submittedName>
</protein>
<dbReference type="RefSeq" id="WP_389361728.1">
    <property type="nucleotide sequence ID" value="NZ_JBIACK010000006.1"/>
</dbReference>
<evidence type="ECO:0000313" key="3">
    <source>
        <dbReference type="Proteomes" id="UP001601059"/>
    </source>
</evidence>
<organism evidence="2 3">
    <name type="scientific">Cytobacillus spartinae</name>
    <dbReference type="NCBI Taxonomy" id="3299023"/>
    <lineage>
        <taxon>Bacteria</taxon>
        <taxon>Bacillati</taxon>
        <taxon>Bacillota</taxon>
        <taxon>Bacilli</taxon>
        <taxon>Bacillales</taxon>
        <taxon>Bacillaceae</taxon>
        <taxon>Cytobacillus</taxon>
    </lineage>
</organism>
<sequence>MNTDQLERKYETYLDLEDVEHSGSRFTQYLNDYDEEICPEEGIISYVEEQVECSLHSKEIQDIDEDEEEEESVPYL</sequence>
<keyword evidence="3" id="KW-1185">Reference proteome</keyword>
<name>A0ABW6KC02_9BACI</name>
<accession>A0ABW6KC02</accession>
<gene>
    <name evidence="2" type="ORF">ACFYKX_14245</name>
</gene>
<evidence type="ECO:0000313" key="2">
    <source>
        <dbReference type="EMBL" id="MFE8701759.1"/>
    </source>
</evidence>
<dbReference type="Proteomes" id="UP001601059">
    <property type="component" value="Unassembled WGS sequence"/>
</dbReference>
<comment type="caution">
    <text evidence="2">The sequence shown here is derived from an EMBL/GenBank/DDBJ whole genome shotgun (WGS) entry which is preliminary data.</text>
</comment>
<proteinExistence type="predicted"/>
<evidence type="ECO:0000256" key="1">
    <source>
        <dbReference type="SAM" id="MobiDB-lite"/>
    </source>
</evidence>